<accession>A0A1Y2EAT1</accession>
<protein>
    <submittedName>
        <fullName evidence="1">Uncharacterized protein</fullName>
    </submittedName>
</protein>
<dbReference type="GeneID" id="63769808"/>
<dbReference type="EMBL" id="MCFJ01000003">
    <property type="protein sequence ID" value="ORY68679.1"/>
    <property type="molecule type" value="Genomic_DNA"/>
</dbReference>
<dbReference type="AlphaFoldDB" id="A0A1Y2EAT1"/>
<organism evidence="1 2">
    <name type="scientific">Pseudomassariella vexata</name>
    <dbReference type="NCBI Taxonomy" id="1141098"/>
    <lineage>
        <taxon>Eukaryota</taxon>
        <taxon>Fungi</taxon>
        <taxon>Dikarya</taxon>
        <taxon>Ascomycota</taxon>
        <taxon>Pezizomycotina</taxon>
        <taxon>Sordariomycetes</taxon>
        <taxon>Xylariomycetidae</taxon>
        <taxon>Amphisphaeriales</taxon>
        <taxon>Pseudomassariaceae</taxon>
        <taxon>Pseudomassariella</taxon>
    </lineage>
</organism>
<sequence length="167" mass="19396">MTMVKFCRQLIWRSCRKRAYWPLLRPHPVGRLDQQLRGHGARICRSAGPWYVTEVLGSEDRIYAFSRHPLSHAYGGGIPDYTRINFKCTKKCRFGCSRTLASEHFRPSSTAQSVLTKTFHPGWIDWIRALFSTMFTNIPTIYTRQAAGYMILSRSFLGNRFLLQASW</sequence>
<gene>
    <name evidence="1" type="ORF">BCR38DRAFT_136508</name>
</gene>
<keyword evidence="2" id="KW-1185">Reference proteome</keyword>
<dbReference type="RefSeq" id="XP_040718966.1">
    <property type="nucleotide sequence ID" value="XM_040853596.1"/>
</dbReference>
<evidence type="ECO:0000313" key="2">
    <source>
        <dbReference type="Proteomes" id="UP000193689"/>
    </source>
</evidence>
<comment type="caution">
    <text evidence="1">The sequence shown here is derived from an EMBL/GenBank/DDBJ whole genome shotgun (WGS) entry which is preliminary data.</text>
</comment>
<dbReference type="Proteomes" id="UP000193689">
    <property type="component" value="Unassembled WGS sequence"/>
</dbReference>
<name>A0A1Y2EAT1_9PEZI</name>
<dbReference type="InParanoid" id="A0A1Y2EAT1"/>
<proteinExistence type="predicted"/>
<reference evidence="1 2" key="1">
    <citation type="submission" date="2016-07" db="EMBL/GenBank/DDBJ databases">
        <title>Pervasive Adenine N6-methylation of Active Genes in Fungi.</title>
        <authorList>
            <consortium name="DOE Joint Genome Institute"/>
            <person name="Mondo S.J."/>
            <person name="Dannebaum R.O."/>
            <person name="Kuo R.C."/>
            <person name="Labutti K."/>
            <person name="Haridas S."/>
            <person name="Kuo A."/>
            <person name="Salamov A."/>
            <person name="Ahrendt S.R."/>
            <person name="Lipzen A."/>
            <person name="Sullivan W."/>
            <person name="Andreopoulos W.B."/>
            <person name="Clum A."/>
            <person name="Lindquist E."/>
            <person name="Daum C."/>
            <person name="Ramamoorthy G.K."/>
            <person name="Gryganskyi A."/>
            <person name="Culley D."/>
            <person name="Magnuson J.K."/>
            <person name="James T.Y."/>
            <person name="O'Malley M.A."/>
            <person name="Stajich J.E."/>
            <person name="Spatafora J.W."/>
            <person name="Visel A."/>
            <person name="Grigoriev I.V."/>
        </authorList>
    </citation>
    <scope>NUCLEOTIDE SEQUENCE [LARGE SCALE GENOMIC DNA]</scope>
    <source>
        <strain evidence="1 2">CBS 129021</strain>
    </source>
</reference>
<evidence type="ECO:0000313" key="1">
    <source>
        <dbReference type="EMBL" id="ORY68679.1"/>
    </source>
</evidence>